<dbReference type="AlphaFoldDB" id="A5BJ19"/>
<accession>A5BJ19</accession>
<evidence type="ECO:0000313" key="1">
    <source>
        <dbReference type="EMBL" id="CAN65713.1"/>
    </source>
</evidence>
<gene>
    <name evidence="1" type="ORF">VITISV_013804</name>
</gene>
<sequence length="166" mass="18323">MARASHLAFSIQGGLQGDFGDLDNKYLKQNIPKYLKMSVGNIRKLQENTAALYTERKTLWVSVIRRSGYVYPEKLKRLPLPSGCDISGCKMSTHGIPDVKCPASPGYPDQFHLDSPSGKAAQCYPDSPSGKAVQCYLDSPSGKAVQCYPDFLREKHTALVNVTPER</sequence>
<reference evidence="1" key="1">
    <citation type="journal article" date="2007" name="PLoS ONE">
        <title>The first genome sequence of an elite grapevine cultivar (Pinot noir Vitis vinifera L.): coping with a highly heterozygous genome.</title>
        <authorList>
            <person name="Velasco R."/>
            <person name="Zharkikh A."/>
            <person name="Troggio M."/>
            <person name="Cartwright D.A."/>
            <person name="Cestaro A."/>
            <person name="Pruss D."/>
            <person name="Pindo M."/>
            <person name="FitzGerald L.M."/>
            <person name="Vezzulli S."/>
            <person name="Reid J."/>
            <person name="Malacarne G."/>
            <person name="Iliev D."/>
            <person name="Coppola G."/>
            <person name="Wardell B."/>
            <person name="Micheletti D."/>
            <person name="Macalma T."/>
            <person name="Facci M."/>
            <person name="Mitchell J.T."/>
            <person name="Perazzolli M."/>
            <person name="Eldredge G."/>
            <person name="Gatto P."/>
            <person name="Oyzerski R."/>
            <person name="Moretto M."/>
            <person name="Gutin N."/>
            <person name="Stefanini M."/>
            <person name="Chen Y."/>
            <person name="Segala C."/>
            <person name="Davenport C."/>
            <person name="Dematte L."/>
            <person name="Mraz A."/>
            <person name="Battilana J."/>
            <person name="Stormo K."/>
            <person name="Costa F."/>
            <person name="Tao Q."/>
            <person name="Si-Ammour A."/>
            <person name="Harkins T."/>
            <person name="Lackey A."/>
            <person name="Perbost C."/>
            <person name="Taillon B."/>
            <person name="Stella A."/>
            <person name="Solovyev V."/>
            <person name="Fawcett J.A."/>
            <person name="Sterck L."/>
            <person name="Vandepoele K."/>
            <person name="Grando S.M."/>
            <person name="Toppo S."/>
            <person name="Moser C."/>
            <person name="Lanchbury J."/>
            <person name="Bogden R."/>
            <person name="Skolnick M."/>
            <person name="Sgaramella V."/>
            <person name="Bhatnagar S.K."/>
            <person name="Fontana P."/>
            <person name="Gutin A."/>
            <person name="Van de Peer Y."/>
            <person name="Salamini F."/>
            <person name="Viola R."/>
        </authorList>
    </citation>
    <scope>NUCLEOTIDE SEQUENCE</scope>
</reference>
<protein>
    <submittedName>
        <fullName evidence="1">Uncharacterized protein</fullName>
    </submittedName>
</protein>
<proteinExistence type="predicted"/>
<name>A5BJ19_VITVI</name>
<dbReference type="EMBL" id="AM461167">
    <property type="protein sequence ID" value="CAN65713.1"/>
    <property type="molecule type" value="Genomic_DNA"/>
</dbReference>
<organism evidence="1">
    <name type="scientific">Vitis vinifera</name>
    <name type="common">Grape</name>
    <dbReference type="NCBI Taxonomy" id="29760"/>
    <lineage>
        <taxon>Eukaryota</taxon>
        <taxon>Viridiplantae</taxon>
        <taxon>Streptophyta</taxon>
        <taxon>Embryophyta</taxon>
        <taxon>Tracheophyta</taxon>
        <taxon>Spermatophyta</taxon>
        <taxon>Magnoliopsida</taxon>
        <taxon>eudicotyledons</taxon>
        <taxon>Gunneridae</taxon>
        <taxon>Pentapetalae</taxon>
        <taxon>rosids</taxon>
        <taxon>Vitales</taxon>
        <taxon>Vitaceae</taxon>
        <taxon>Viteae</taxon>
        <taxon>Vitis</taxon>
    </lineage>
</organism>